<evidence type="ECO:0000313" key="3">
    <source>
        <dbReference type="EMBL" id="KAK6764100.1"/>
    </source>
</evidence>
<evidence type="ECO:0000256" key="1">
    <source>
        <dbReference type="ARBA" id="ARBA00012493"/>
    </source>
</evidence>
<dbReference type="InterPro" id="IPR050951">
    <property type="entry name" value="Retrovirus_Pol_polyprotein"/>
</dbReference>
<reference evidence="3 4" key="1">
    <citation type="submission" date="2023-08" db="EMBL/GenBank/DDBJ databases">
        <title>A Necator americanus chromosomal reference genome.</title>
        <authorList>
            <person name="Ilik V."/>
            <person name="Petrzelkova K.J."/>
            <person name="Pardy F."/>
            <person name="Fuh T."/>
            <person name="Niatou-Singa F.S."/>
            <person name="Gouil Q."/>
            <person name="Baker L."/>
            <person name="Ritchie M.E."/>
            <person name="Jex A.R."/>
            <person name="Gazzola D."/>
            <person name="Li H."/>
            <person name="Toshio Fujiwara R."/>
            <person name="Zhan B."/>
            <person name="Aroian R.V."/>
            <person name="Pafco B."/>
            <person name="Schwarz E.M."/>
        </authorList>
    </citation>
    <scope>NUCLEOTIDE SEQUENCE [LARGE SCALE GENOMIC DNA]</scope>
    <source>
        <strain evidence="3 4">Aroian</strain>
        <tissue evidence="3">Whole animal</tissue>
    </source>
</reference>
<dbReference type="Gene3D" id="1.10.340.70">
    <property type="match status" value="1"/>
</dbReference>
<evidence type="ECO:0000259" key="2">
    <source>
        <dbReference type="Pfam" id="PF17921"/>
    </source>
</evidence>
<dbReference type="InterPro" id="IPR036397">
    <property type="entry name" value="RNaseH_sf"/>
</dbReference>
<dbReference type="Proteomes" id="UP001303046">
    <property type="component" value="Unassembled WGS sequence"/>
</dbReference>
<dbReference type="EMBL" id="JAVFWL010000006">
    <property type="protein sequence ID" value="KAK6764100.1"/>
    <property type="molecule type" value="Genomic_DNA"/>
</dbReference>
<dbReference type="PANTHER" id="PTHR37984:SF5">
    <property type="entry name" value="PROTEIN NYNRIN-LIKE"/>
    <property type="match status" value="1"/>
</dbReference>
<dbReference type="InterPro" id="IPR041588">
    <property type="entry name" value="Integrase_H2C2"/>
</dbReference>
<organism evidence="3 4">
    <name type="scientific">Necator americanus</name>
    <name type="common">Human hookworm</name>
    <dbReference type="NCBI Taxonomy" id="51031"/>
    <lineage>
        <taxon>Eukaryota</taxon>
        <taxon>Metazoa</taxon>
        <taxon>Ecdysozoa</taxon>
        <taxon>Nematoda</taxon>
        <taxon>Chromadorea</taxon>
        <taxon>Rhabditida</taxon>
        <taxon>Rhabditina</taxon>
        <taxon>Rhabditomorpha</taxon>
        <taxon>Strongyloidea</taxon>
        <taxon>Ancylostomatidae</taxon>
        <taxon>Bunostominae</taxon>
        <taxon>Necator</taxon>
    </lineage>
</organism>
<comment type="caution">
    <text evidence="3">The sequence shown here is derived from an EMBL/GenBank/DDBJ whole genome shotgun (WGS) entry which is preliminary data.</text>
</comment>
<gene>
    <name evidence="3" type="primary">Necator_chrX.g24597</name>
    <name evidence="3" type="ORF">RB195_024432</name>
</gene>
<dbReference type="PANTHER" id="PTHR37984">
    <property type="entry name" value="PROTEIN CBG26694"/>
    <property type="match status" value="1"/>
</dbReference>
<protein>
    <recommendedName>
        <fullName evidence="1">RNA-directed DNA polymerase</fullName>
        <ecNumber evidence="1">2.7.7.49</ecNumber>
    </recommendedName>
</protein>
<proteinExistence type="predicted"/>
<evidence type="ECO:0000313" key="4">
    <source>
        <dbReference type="Proteomes" id="UP001303046"/>
    </source>
</evidence>
<dbReference type="Pfam" id="PF17921">
    <property type="entry name" value="Integrase_H2C2"/>
    <property type="match status" value="1"/>
</dbReference>
<dbReference type="EC" id="2.7.7.49" evidence="1"/>
<name>A0ABR1ENX1_NECAM</name>
<dbReference type="InterPro" id="IPR012337">
    <property type="entry name" value="RNaseH-like_sf"/>
</dbReference>
<feature type="domain" description="Integrase zinc-binding" evidence="2">
    <location>
        <begin position="70"/>
        <end position="120"/>
    </location>
</feature>
<dbReference type="Gene3D" id="3.30.420.10">
    <property type="entry name" value="Ribonuclease H-like superfamily/Ribonuclease H"/>
    <property type="match status" value="1"/>
</dbReference>
<accession>A0ABR1ENX1</accession>
<sequence length="266" mass="30367">MLLNYNFTIEYINTKDFGQVDALSRLATIIDTGGLRNRLTCDRLYEARKLAQIQPPFSSVALLQQQKAVIPNSLRHRVLSTLHKAHPGQTRVKMLARSFVYWPTMDSDIEILVKTCRRCAFVAKDSIKAELQSWRKPHQPWTRVHADFAGPMEGLYYPLIVDAYPKWPEIRRSSRTTKSSSRRLSLFCSCRGIMHIRTPPFHPLSNEQAESFVDTFKRGLGKLKGEEPTVSALQTFLMAYRSTLCPSAPDQRSTAEAFLDADCERS</sequence>
<dbReference type="SUPFAM" id="SSF53098">
    <property type="entry name" value="Ribonuclease H-like"/>
    <property type="match status" value="1"/>
</dbReference>
<keyword evidence="4" id="KW-1185">Reference proteome</keyword>